<name>A0A8H7ACA2_9EURO</name>
<dbReference type="InterPro" id="IPR050827">
    <property type="entry name" value="CRP1_MDG1_kinase"/>
</dbReference>
<dbReference type="GO" id="GO:0005634">
    <property type="term" value="C:nucleus"/>
    <property type="evidence" value="ECO:0007669"/>
    <property type="project" value="TreeGrafter"/>
</dbReference>
<dbReference type="AlphaFoldDB" id="A0A8H7ACA2"/>
<proteinExistence type="inferred from homology"/>
<dbReference type="Gene3D" id="2.60.40.10">
    <property type="entry name" value="Immunoglobulins"/>
    <property type="match status" value="1"/>
</dbReference>
<keyword evidence="5" id="KW-1185">Reference proteome</keyword>
<dbReference type="PANTHER" id="PTHR10343:SF81">
    <property type="entry name" value="CRUCIFORM DNA-RECOGNIZING PROTEIN 1-RELATED"/>
    <property type="match status" value="1"/>
</dbReference>
<feature type="region of interest" description="Disordered" evidence="2">
    <location>
        <begin position="559"/>
        <end position="810"/>
    </location>
</feature>
<dbReference type="EMBL" id="JAACFV010000086">
    <property type="protein sequence ID" value="KAF7506478.1"/>
    <property type="molecule type" value="Genomic_DNA"/>
</dbReference>
<evidence type="ECO:0000313" key="5">
    <source>
        <dbReference type="Proteomes" id="UP000606974"/>
    </source>
</evidence>
<evidence type="ECO:0000313" key="4">
    <source>
        <dbReference type="EMBL" id="KAF7506478.1"/>
    </source>
</evidence>
<feature type="region of interest" description="Disordered" evidence="2">
    <location>
        <begin position="390"/>
        <end position="464"/>
    </location>
</feature>
<dbReference type="GO" id="GO:0007165">
    <property type="term" value="P:signal transduction"/>
    <property type="evidence" value="ECO:0007669"/>
    <property type="project" value="TreeGrafter"/>
</dbReference>
<protein>
    <recommendedName>
        <fullName evidence="3">AMP-activated protein kinase glycogen-binding domain-containing protein</fullName>
    </recommendedName>
</protein>
<dbReference type="InterPro" id="IPR013783">
    <property type="entry name" value="Ig-like_fold"/>
</dbReference>
<feature type="domain" description="AMP-activated protein kinase glycogen-binding" evidence="3">
    <location>
        <begin position="5"/>
        <end position="82"/>
    </location>
</feature>
<evidence type="ECO:0000256" key="1">
    <source>
        <dbReference type="ARBA" id="ARBA00038216"/>
    </source>
</evidence>
<evidence type="ECO:0000259" key="3">
    <source>
        <dbReference type="Pfam" id="PF16561"/>
    </source>
</evidence>
<feature type="compositionally biased region" description="Low complexity" evidence="2">
    <location>
        <begin position="693"/>
        <end position="712"/>
    </location>
</feature>
<dbReference type="GO" id="GO:0005737">
    <property type="term" value="C:cytoplasm"/>
    <property type="evidence" value="ECO:0007669"/>
    <property type="project" value="TreeGrafter"/>
</dbReference>
<dbReference type="PANTHER" id="PTHR10343">
    <property type="entry name" value="5'-AMP-ACTIVATED PROTEIN KINASE , BETA SUBUNIT"/>
    <property type="match status" value="1"/>
</dbReference>
<dbReference type="InterPro" id="IPR032640">
    <property type="entry name" value="AMPK1_CBM"/>
</dbReference>
<comment type="caution">
    <text evidence="4">The sequence shown here is derived from an EMBL/GenBank/DDBJ whole genome shotgun (WGS) entry which is preliminary data.</text>
</comment>
<feature type="region of interest" description="Disordered" evidence="2">
    <location>
        <begin position="121"/>
        <end position="348"/>
    </location>
</feature>
<dbReference type="GO" id="GO:0019901">
    <property type="term" value="F:protein kinase binding"/>
    <property type="evidence" value="ECO:0007669"/>
    <property type="project" value="TreeGrafter"/>
</dbReference>
<reference evidence="4" key="1">
    <citation type="submission" date="2020-02" db="EMBL/GenBank/DDBJ databases">
        <authorList>
            <person name="Palmer J.M."/>
        </authorList>
    </citation>
    <scope>NUCLEOTIDE SEQUENCE</scope>
    <source>
        <strain evidence="4">EPUS1.4</strain>
        <tissue evidence="4">Thallus</tissue>
    </source>
</reference>
<dbReference type="SUPFAM" id="SSF81296">
    <property type="entry name" value="E set domains"/>
    <property type="match status" value="1"/>
</dbReference>
<dbReference type="Proteomes" id="UP000606974">
    <property type="component" value="Unassembled WGS sequence"/>
</dbReference>
<sequence length="810" mass="82583">MGTFLFKWPHPEANEVYVTGTFDDWGQTEKLNKVGATFEKEVQLPDASVKILYKFVVDGDWVTDPTAPQEDDGHHNINNILKPEDIKKHSSHAGDRVATGVAGGAAAGGVGAAFLSSAHPDSTGTKLAGQVPEETGKPVPAVEDGVKISAPGAFPETPSNELDSFSVNPIPASSGPGNPVSIPAGEKVPDHGEVTGNKIDSKVTTSEEDYEKDASSTLPEEKSFGVNPIPPSSGAGNPISLPAGEKPPQHEEISGNSVDSHVTTSKNDYEKDASSSFPEEKSYGIDPIPASAGIGNPISLLAGEKPPQHEAISGNSVDSQVTTSKDDYEKDASSSFPEEMSYGIDPIPASAGIGNPVSVPAGESVQEHKSLLPQSLYATATTSKEDYDKAGSAAMPIGGTGEGPAEANDSAFSVPKKSNDMIPESSLPMSGGVKDTLGTGPLIQSSGPGTTTAALAGEVPLEPKSRATVVEDDIASSTDAGPFIQSAGPDTTTAALAGQVPLEPKSRAAVVEDDKPSTAGAGPFIQSSGPGTTTAALAAKVPIEPKSNAIVIDDPTLSAADTDPFVQSSGPGTTAAELAGQVPLEPKSEATVVDDETNNPGPFIQSSGPGTTAAALAGQVPLEPRSQTTVIEDEAPSATVSGPAPDVPEVVKESLSQAHESPEAAASAEAVREKKEVEGELLQEVKSTDAAGVPAPTITAATSVTAPSTAPVDSKALEPVKEAENANGKDQAPSRDISPIRDSDAVAPQPSTPIVTTGVGESRTSTVSTPQKTTTPASSAASSPADANGAKDKKKKRLSFFGKLRDKLKG</sequence>
<dbReference type="GO" id="GO:0031588">
    <property type="term" value="C:nucleotide-activated protein kinase complex"/>
    <property type="evidence" value="ECO:0007669"/>
    <property type="project" value="TreeGrafter"/>
</dbReference>
<feature type="compositionally biased region" description="Basic and acidic residues" evidence="2">
    <location>
        <begin position="504"/>
        <end position="516"/>
    </location>
</feature>
<organism evidence="4 5">
    <name type="scientific">Endocarpon pusillum</name>
    <dbReference type="NCBI Taxonomy" id="364733"/>
    <lineage>
        <taxon>Eukaryota</taxon>
        <taxon>Fungi</taxon>
        <taxon>Dikarya</taxon>
        <taxon>Ascomycota</taxon>
        <taxon>Pezizomycotina</taxon>
        <taxon>Eurotiomycetes</taxon>
        <taxon>Chaetothyriomycetidae</taxon>
        <taxon>Verrucariales</taxon>
        <taxon>Verrucariaceae</taxon>
        <taxon>Endocarpon</taxon>
    </lineage>
</organism>
<feature type="compositionally biased region" description="Polar residues" evidence="2">
    <location>
        <begin position="157"/>
        <end position="167"/>
    </location>
</feature>
<feature type="region of interest" description="Disordered" evidence="2">
    <location>
        <begin position="499"/>
        <end position="533"/>
    </location>
</feature>
<feature type="compositionally biased region" description="Polar residues" evidence="2">
    <location>
        <begin position="254"/>
        <end position="266"/>
    </location>
</feature>
<gene>
    <name evidence="4" type="ORF">GJ744_011728</name>
</gene>
<feature type="compositionally biased region" description="Polar residues" evidence="2">
    <location>
        <begin position="313"/>
        <end position="323"/>
    </location>
</feature>
<feature type="compositionally biased region" description="Low complexity" evidence="2">
    <location>
        <begin position="764"/>
        <end position="787"/>
    </location>
</feature>
<evidence type="ECO:0000256" key="2">
    <source>
        <dbReference type="SAM" id="MobiDB-lite"/>
    </source>
</evidence>
<dbReference type="Pfam" id="PF16561">
    <property type="entry name" value="AMPK1_CBM"/>
    <property type="match status" value="1"/>
</dbReference>
<feature type="compositionally biased region" description="Polar residues" evidence="2">
    <location>
        <begin position="598"/>
        <end position="610"/>
    </location>
</feature>
<accession>A0A8H7ACA2</accession>
<comment type="similarity">
    <text evidence="1">Belongs to the CRP1/MDG1 family.</text>
</comment>
<dbReference type="InterPro" id="IPR014756">
    <property type="entry name" value="Ig_E-set"/>
</dbReference>
<feature type="compositionally biased region" description="Polar residues" evidence="2">
    <location>
        <begin position="442"/>
        <end position="453"/>
    </location>
</feature>
<feature type="compositionally biased region" description="Basic and acidic residues" evidence="2">
    <location>
        <begin position="715"/>
        <end position="724"/>
    </location>
</feature>
<dbReference type="CDD" id="cd02859">
    <property type="entry name" value="E_set_AMPKbeta_like_N"/>
    <property type="match status" value="1"/>
</dbReference>
<feature type="compositionally biased region" description="Basic and acidic residues" evidence="2">
    <location>
        <begin position="267"/>
        <end position="283"/>
    </location>
</feature>
<dbReference type="OrthoDB" id="5873279at2759"/>